<dbReference type="InterPro" id="IPR001124">
    <property type="entry name" value="Lipid-bd_serum_glycop_C"/>
</dbReference>
<evidence type="ECO:0000259" key="2">
    <source>
        <dbReference type="SMART" id="SM00329"/>
    </source>
</evidence>
<dbReference type="Pfam" id="PF01273">
    <property type="entry name" value="LBP_BPI_CETP"/>
    <property type="match status" value="1"/>
</dbReference>
<evidence type="ECO:0000313" key="3">
    <source>
        <dbReference type="EMBL" id="KAJ4747489.1"/>
    </source>
</evidence>
<evidence type="ECO:0000259" key="1">
    <source>
        <dbReference type="SMART" id="SM00328"/>
    </source>
</evidence>
<dbReference type="EMBL" id="JAMFTS010000005">
    <property type="protein sequence ID" value="KAJ4747489.1"/>
    <property type="molecule type" value="Genomic_DNA"/>
</dbReference>
<dbReference type="InterPro" id="IPR017942">
    <property type="entry name" value="Lipid-bd_serum_glycop_N"/>
</dbReference>
<evidence type="ECO:0000313" key="4">
    <source>
        <dbReference type="Proteomes" id="UP001140206"/>
    </source>
</evidence>
<dbReference type="SMART" id="SM00328">
    <property type="entry name" value="BPI1"/>
    <property type="match status" value="1"/>
</dbReference>
<keyword evidence="4" id="KW-1185">Reference proteome</keyword>
<dbReference type="Gene3D" id="3.15.10.10">
    <property type="entry name" value="Bactericidal permeability-increasing protein, domain 1"/>
    <property type="match status" value="1"/>
</dbReference>
<reference evidence="3" key="1">
    <citation type="submission" date="2022-08" db="EMBL/GenBank/DDBJ databases">
        <authorList>
            <person name="Marques A."/>
        </authorList>
    </citation>
    <scope>NUCLEOTIDE SEQUENCE</scope>
    <source>
        <strain evidence="3">RhyPub2mFocal</strain>
        <tissue evidence="3">Leaves</tissue>
    </source>
</reference>
<dbReference type="AlphaFoldDB" id="A0AAV8BXZ4"/>
<dbReference type="InterPro" id="IPR045897">
    <property type="entry name" value="BPI/LBP_pln"/>
</dbReference>
<protein>
    <submittedName>
        <fullName evidence="3">Lipid-binding serum glycoprotein family protein</fullName>
    </submittedName>
</protein>
<dbReference type="Gene3D" id="3.15.20.10">
    <property type="entry name" value="Bactericidal permeability-increasing protein, domain 2"/>
    <property type="match status" value="1"/>
</dbReference>
<dbReference type="PANTHER" id="PTHR46801">
    <property type="entry name" value="OS06G0309200 PROTEIN"/>
    <property type="match status" value="1"/>
</dbReference>
<feature type="domain" description="Lipid-binding serum glycoprotein N-terminal" evidence="1">
    <location>
        <begin position="87"/>
        <end position="312"/>
    </location>
</feature>
<organism evidence="3 4">
    <name type="scientific">Rhynchospora pubera</name>
    <dbReference type="NCBI Taxonomy" id="906938"/>
    <lineage>
        <taxon>Eukaryota</taxon>
        <taxon>Viridiplantae</taxon>
        <taxon>Streptophyta</taxon>
        <taxon>Embryophyta</taxon>
        <taxon>Tracheophyta</taxon>
        <taxon>Spermatophyta</taxon>
        <taxon>Magnoliopsida</taxon>
        <taxon>Liliopsida</taxon>
        <taxon>Poales</taxon>
        <taxon>Cyperaceae</taxon>
        <taxon>Cyperoideae</taxon>
        <taxon>Rhynchosporeae</taxon>
        <taxon>Rhynchospora</taxon>
    </lineage>
</organism>
<dbReference type="InterPro" id="IPR017943">
    <property type="entry name" value="Bactericidal_perm-incr_a/b_dom"/>
</dbReference>
<comment type="caution">
    <text evidence="3">The sequence shown here is derived from an EMBL/GenBank/DDBJ whole genome shotgun (WGS) entry which is preliminary data.</text>
</comment>
<gene>
    <name evidence="3" type="ORF">LUZ62_081894</name>
</gene>
<dbReference type="SMART" id="SM00329">
    <property type="entry name" value="BPI2"/>
    <property type="match status" value="1"/>
</dbReference>
<name>A0AAV8BXZ4_9POAL</name>
<dbReference type="PANTHER" id="PTHR46801:SF5">
    <property type="entry name" value="OS09G0482720 PROTEIN"/>
    <property type="match status" value="1"/>
</dbReference>
<dbReference type="Pfam" id="PF02886">
    <property type="entry name" value="LBP_BPI_CETP_C"/>
    <property type="match status" value="1"/>
</dbReference>
<accession>A0AAV8BXZ4</accession>
<dbReference type="SUPFAM" id="SSF55394">
    <property type="entry name" value="Bactericidal permeability-increasing protein, BPI"/>
    <property type="match status" value="2"/>
</dbReference>
<dbReference type="GO" id="GO:0008289">
    <property type="term" value="F:lipid binding"/>
    <property type="evidence" value="ECO:0007669"/>
    <property type="project" value="InterPro"/>
</dbReference>
<proteinExistence type="predicted"/>
<sequence length="550" mass="59601">MPLFSLNGEVHPDGSRVAAAAAAVVMYGRNPIVSTKPKGKKTETEGTLQMDRSSKVMASLLLFLLVSASLLPQLSNSESDSYISATISTKGLSFAKDLIISQAVDSFVPIRIPDIKKSVRIPLVGEVHMTVSNVTIEAVNVSASDSTAAAGESGIVIVASGASAKLSLKWSYWYDSWFVTVSDEGIASVQVEGMELGLTVGMKNENGALKTFVSESGCYINDLDITMDGGASWFYQIFVDGFQDHIKASVESAITGKITEGAEKLDSLLQSLPKEVNLDDVAFMNVTFVNDPLFKNSAVEFNINGLFVSSERADLHNDHKILAENSVFLSDGSKMLWISLDEAVFNSASDVLFQAGMMHWVVNTVPEQFFLNTKTWRFLIPKLYKKYPNEDMALNISVTSSPLVKIGVGNIGATVNSDMLINVLDGNQTVPVACIAVEATVSGSVGVEGNKIVAKSELDDFSLALKWSNIGNFHLSLIRGAVRIFLKSICIPYLNSYLRHGIPLPIIHGFTLEDAYILMPNSRVIVGADVTYNRSIAAPQIRSFVYSSNY</sequence>
<feature type="domain" description="Lipid-binding serum glycoprotein C-terminal" evidence="2">
    <location>
        <begin position="330"/>
        <end position="528"/>
    </location>
</feature>
<dbReference type="Proteomes" id="UP001140206">
    <property type="component" value="Chromosome 5"/>
</dbReference>